<dbReference type="KEGG" id="samy:DB32_008772"/>
<organism evidence="1 2">
    <name type="scientific">Sandaracinus amylolyticus</name>
    <dbReference type="NCBI Taxonomy" id="927083"/>
    <lineage>
        <taxon>Bacteria</taxon>
        <taxon>Pseudomonadati</taxon>
        <taxon>Myxococcota</taxon>
        <taxon>Polyangia</taxon>
        <taxon>Polyangiales</taxon>
        <taxon>Sandaracinaceae</taxon>
        <taxon>Sandaracinus</taxon>
    </lineage>
</organism>
<dbReference type="RefSeq" id="WP_053238467.1">
    <property type="nucleotide sequence ID" value="NZ_CP011125.1"/>
</dbReference>
<protein>
    <submittedName>
        <fullName evidence="1">Uncharacterized protein</fullName>
    </submittedName>
</protein>
<evidence type="ECO:0000313" key="2">
    <source>
        <dbReference type="Proteomes" id="UP000034883"/>
    </source>
</evidence>
<dbReference type="EMBL" id="CP011125">
    <property type="protein sequence ID" value="AKF11623.1"/>
    <property type="molecule type" value="Genomic_DNA"/>
</dbReference>
<gene>
    <name evidence="1" type="ORF">DB32_008772</name>
</gene>
<dbReference type="STRING" id="927083.DB32_008772"/>
<sequence length="232" mass="25075">MSTDPRWSALGAAIAAHRARHERESTLRIAESVLGHLSTLLYERPGAGEVLALLGAQLADVTLDDWSRVAMADAESALALRDVWKALDDAWHHGENEEGADGAPWAVMAESIDADLTAIRDELLRAADGCAEARTAIASYPPLSIWPLEHAGSARTLHDEALQAISERTGIPRDEMLDVSTIPDEPCFLVGFDALPLEDAGAVLARRRAWAMVLHTLRDHLAPLEQAIRSGS</sequence>
<name>A0A0F6WAK0_9BACT</name>
<accession>A0A0F6WAK0</accession>
<evidence type="ECO:0000313" key="1">
    <source>
        <dbReference type="EMBL" id="AKF11623.1"/>
    </source>
</evidence>
<proteinExistence type="predicted"/>
<keyword evidence="2" id="KW-1185">Reference proteome</keyword>
<dbReference type="Proteomes" id="UP000034883">
    <property type="component" value="Chromosome"/>
</dbReference>
<reference evidence="1 2" key="1">
    <citation type="submission" date="2015-03" db="EMBL/GenBank/DDBJ databases">
        <title>Genome assembly of Sandaracinus amylolyticus DSM 53668.</title>
        <authorList>
            <person name="Sharma G."/>
            <person name="Subramanian S."/>
        </authorList>
    </citation>
    <scope>NUCLEOTIDE SEQUENCE [LARGE SCALE GENOMIC DNA]</scope>
    <source>
        <strain evidence="1 2">DSM 53668</strain>
    </source>
</reference>
<dbReference type="AlphaFoldDB" id="A0A0F6WAK0"/>